<dbReference type="AlphaFoldDB" id="H2PRL9"/>
<keyword evidence="2" id="KW-1185">Reference proteome</keyword>
<organism evidence="1 2">
    <name type="scientific">Pongo abelii</name>
    <name type="common">Sumatran orangutan</name>
    <name type="synonym">Pongo pygmaeus abelii</name>
    <dbReference type="NCBI Taxonomy" id="9601"/>
    <lineage>
        <taxon>Eukaryota</taxon>
        <taxon>Metazoa</taxon>
        <taxon>Chordata</taxon>
        <taxon>Craniata</taxon>
        <taxon>Vertebrata</taxon>
        <taxon>Euteleostomi</taxon>
        <taxon>Mammalia</taxon>
        <taxon>Eutheria</taxon>
        <taxon>Euarchontoglires</taxon>
        <taxon>Primates</taxon>
        <taxon>Haplorrhini</taxon>
        <taxon>Catarrhini</taxon>
        <taxon>Hominidae</taxon>
        <taxon>Pongo</taxon>
    </lineage>
</organism>
<name>H2PRL9_PONAB</name>
<proteinExistence type="predicted"/>
<protein>
    <submittedName>
        <fullName evidence="1">Uncharacterized protein</fullName>
    </submittedName>
</protein>
<reference evidence="1" key="3">
    <citation type="submission" date="2025-09" db="UniProtKB">
        <authorList>
            <consortium name="Ensembl"/>
        </authorList>
    </citation>
    <scope>IDENTIFICATION</scope>
</reference>
<reference evidence="1" key="2">
    <citation type="submission" date="2025-08" db="UniProtKB">
        <authorList>
            <consortium name="Ensembl"/>
        </authorList>
    </citation>
    <scope>IDENTIFICATION</scope>
</reference>
<dbReference type="InParanoid" id="H2PRL9"/>
<dbReference type="HOGENOM" id="CLU_3037751_0_0_1"/>
<dbReference type="Ensembl" id="ENSPPYT00000022186.2">
    <property type="protein sequence ID" value="ENSPPYP00000021329.2"/>
    <property type="gene ID" value="ENSPPYG00000019028.2"/>
</dbReference>
<sequence length="86" mass="10035">MPPFSWWPCRLRRSHFRQELMKLQPRSSLEQMIRKCLFPLHGMKVPLFHFQVRQASMQRAAGSRGLDGRQSLESSLRGPCHLGGFI</sequence>
<accession>H2PRL9</accession>
<evidence type="ECO:0000313" key="2">
    <source>
        <dbReference type="Proteomes" id="UP000001595"/>
    </source>
</evidence>
<dbReference type="OMA" id="PFSWWPC"/>
<reference evidence="1 2" key="1">
    <citation type="submission" date="2008-02" db="EMBL/GenBank/DDBJ databases">
        <title>A 6x draft sequence assembly of the Pongo pygmaeus abelii genome.</title>
        <authorList>
            <person name="Wilson R.K."/>
            <person name="Mardis E."/>
        </authorList>
    </citation>
    <scope>NUCLEOTIDE SEQUENCE [LARGE SCALE GENOMIC DNA]</scope>
</reference>
<evidence type="ECO:0000313" key="1">
    <source>
        <dbReference type="Ensembl" id="ENSPPYP00000021329.2"/>
    </source>
</evidence>
<dbReference type="Proteomes" id="UP000001595">
    <property type="component" value="Chromosome 8"/>
</dbReference>
<dbReference type="GeneTree" id="ENSGT00650000094180"/>